<comment type="caution">
    <text evidence="2">The sequence shown here is derived from an EMBL/GenBank/DDBJ whole genome shotgun (WGS) entry which is preliminary data.</text>
</comment>
<reference evidence="2 3" key="1">
    <citation type="submission" date="2020-04" db="EMBL/GenBank/DDBJ databases">
        <authorList>
            <person name="Wallbank WR R."/>
            <person name="Pardo Diaz C."/>
            <person name="Kozak K."/>
            <person name="Martin S."/>
            <person name="Jiggins C."/>
            <person name="Moest M."/>
            <person name="Warren A I."/>
            <person name="Byers J.R.P. K."/>
            <person name="Montejo-Kovacevich G."/>
            <person name="Yen C E."/>
        </authorList>
    </citation>
    <scope>NUCLEOTIDE SEQUENCE [LARGE SCALE GENOMIC DNA]</scope>
</reference>
<evidence type="ECO:0000256" key="1">
    <source>
        <dbReference type="SAM" id="Phobius"/>
    </source>
</evidence>
<evidence type="ECO:0000313" key="3">
    <source>
        <dbReference type="Proteomes" id="UP000494256"/>
    </source>
</evidence>
<sequence>MYTKHIAFLIVVILAGVLGIYPYFDTQDFIYNVPKVYRISITLDKLLKYYEKKPSKDPEWYIALGIARGQLEYTINELDKSVPAKLKENLQNITRAMDRIRNKTDFSTLVYRSKDYEYGLYELFRCILINTNGVVGLAYRIIFA</sequence>
<proteinExistence type="predicted"/>
<organism evidence="2 3">
    <name type="scientific">Arctia plantaginis</name>
    <name type="common">Wood tiger moth</name>
    <name type="synonym">Phalaena plantaginis</name>
    <dbReference type="NCBI Taxonomy" id="874455"/>
    <lineage>
        <taxon>Eukaryota</taxon>
        <taxon>Metazoa</taxon>
        <taxon>Ecdysozoa</taxon>
        <taxon>Arthropoda</taxon>
        <taxon>Hexapoda</taxon>
        <taxon>Insecta</taxon>
        <taxon>Pterygota</taxon>
        <taxon>Neoptera</taxon>
        <taxon>Endopterygota</taxon>
        <taxon>Lepidoptera</taxon>
        <taxon>Glossata</taxon>
        <taxon>Ditrysia</taxon>
        <taxon>Noctuoidea</taxon>
        <taxon>Erebidae</taxon>
        <taxon>Arctiinae</taxon>
        <taxon>Arctia</taxon>
    </lineage>
</organism>
<feature type="transmembrane region" description="Helical" evidence="1">
    <location>
        <begin position="6"/>
        <end position="24"/>
    </location>
</feature>
<gene>
    <name evidence="2" type="ORF">APLA_LOCUS1747</name>
</gene>
<evidence type="ECO:0000313" key="2">
    <source>
        <dbReference type="EMBL" id="CAB3224156.1"/>
    </source>
</evidence>
<dbReference type="Proteomes" id="UP000494256">
    <property type="component" value="Unassembled WGS sequence"/>
</dbReference>
<protein>
    <submittedName>
        <fullName evidence="2">Uncharacterized protein</fullName>
    </submittedName>
</protein>
<keyword evidence="1" id="KW-0812">Transmembrane</keyword>
<keyword evidence="1" id="KW-1133">Transmembrane helix</keyword>
<dbReference type="OrthoDB" id="8186464at2759"/>
<dbReference type="AlphaFoldDB" id="A0A8S0YWZ4"/>
<keyword evidence="1" id="KW-0472">Membrane</keyword>
<accession>A0A8S0YWZ4</accession>
<name>A0A8S0YWZ4_ARCPL</name>
<dbReference type="EMBL" id="CADEBD010000171">
    <property type="protein sequence ID" value="CAB3224156.1"/>
    <property type="molecule type" value="Genomic_DNA"/>
</dbReference>